<comment type="caution">
    <text evidence="3">The sequence shown here is derived from an EMBL/GenBank/DDBJ whole genome shotgun (WGS) entry which is preliminary data.</text>
</comment>
<feature type="compositionally biased region" description="Polar residues" evidence="2">
    <location>
        <begin position="297"/>
        <end position="308"/>
    </location>
</feature>
<dbReference type="Proteomes" id="UP000663852">
    <property type="component" value="Unassembled WGS sequence"/>
</dbReference>
<name>A0A814TJ86_ADIRI</name>
<feature type="compositionally biased region" description="Polar residues" evidence="2">
    <location>
        <begin position="509"/>
        <end position="532"/>
    </location>
</feature>
<evidence type="ECO:0000256" key="1">
    <source>
        <dbReference type="SAM" id="Coils"/>
    </source>
</evidence>
<keyword evidence="1" id="KW-0175">Coiled coil</keyword>
<proteinExistence type="predicted"/>
<feature type="region of interest" description="Disordered" evidence="2">
    <location>
        <begin position="696"/>
        <end position="728"/>
    </location>
</feature>
<feature type="compositionally biased region" description="Low complexity" evidence="2">
    <location>
        <begin position="96"/>
        <end position="129"/>
    </location>
</feature>
<feature type="compositionally biased region" description="Low complexity" evidence="2">
    <location>
        <begin position="44"/>
        <end position="73"/>
    </location>
</feature>
<evidence type="ECO:0000313" key="3">
    <source>
        <dbReference type="EMBL" id="CAF1161576.1"/>
    </source>
</evidence>
<feature type="compositionally biased region" description="Basic residues" evidence="2">
    <location>
        <begin position="77"/>
        <end position="88"/>
    </location>
</feature>
<dbReference type="AlphaFoldDB" id="A0A814TJ86"/>
<feature type="compositionally biased region" description="Low complexity" evidence="2">
    <location>
        <begin position="453"/>
        <end position="469"/>
    </location>
</feature>
<dbReference type="OrthoDB" id="10032043at2759"/>
<accession>A0A814TJ86</accession>
<protein>
    <submittedName>
        <fullName evidence="3">Uncharacterized protein</fullName>
    </submittedName>
</protein>
<feature type="compositionally biased region" description="Polar residues" evidence="2">
    <location>
        <begin position="340"/>
        <end position="373"/>
    </location>
</feature>
<dbReference type="EMBL" id="CAJNOJ010000125">
    <property type="protein sequence ID" value="CAF1161576.1"/>
    <property type="molecule type" value="Genomic_DNA"/>
</dbReference>
<feature type="region of interest" description="Disordered" evidence="2">
    <location>
        <begin position="451"/>
        <end position="475"/>
    </location>
</feature>
<sequence length="913" mass="102635">MPNLPIIIVISRNMPTSVRYSSVQPPQQPTPTTHFNYPIQVHQPQQLHLHQQQQQQQQQQPPQQQQQQQQQQQSLTIHRHHHHHHAAHRISPTFQNHSLSSYSNHRLNSNNNNIHVQPTSTSTPTLSSNQSSAYFLDRVDLENYTTHTLKQTVENILSKTKSKGLKVKLSLPDDGLIIDNITDPSQSWIFKTPELLYFWRDPYYMNIIVVVTINRSRHHANQPYSASVFRLRGTDSAQAFLQQAQRFFVNLSGSVSASSVAKPVRYKSVDKLPRNESHSIDHNTLTNHKTKTKSLSIINEQNAFTQKTSSSSNRHQSSPPPVSSSATIRRVTRAEFDPGKSSTNDSKGGQTNHRTYSDTASSIDSQTTNSTKEILSYTKKPSRNGDDEDDDKMTTISNNLSGDQIAELMRELKELRNEIASLKLEKRISHDTRSMSTSPLAGKVDKPKTVLDTTTTTSSSSFPDITSQSEVDAETQTDFSLINHRRRQLLKKNKKTMIGSGVVSSLSKKTAQQATVRNGRRTFSNSSTNTVSDQEEAASDVSPQVNDVSIDTPTVSLNHQPYQPVILSAPPRPVLVRNQSNFISLNNLTAYTMTNGNQIVPNSNLTEEGLSSHGLPVTLEKEIDQFLSTNIPTSNTDLLGPQLPMIKAGGSSFRAPAENSKPPTDHIYENVPILIQPKVKRESFYNIPIINVEDQQQSQQQQQTPTQTQVQQQQQQAPTQAQPQQQQNQSESYVYYTLTNNTEKETPQQYLMPGQLLANSPPTNDTNGTDAQLQSMQYQPQKPQIISVGRHRNQPIYFANHLTNPIFNVDKQLLTNTIANQFGVDLNSPQLQQLISNQHIFATRKRTFANMVWQLTPDEETALCSSPVTTQTDTIDVNITETTSISSRSILKATKRFRPTAKRRSISWDTTLE</sequence>
<organism evidence="3 4">
    <name type="scientific">Adineta ricciae</name>
    <name type="common">Rotifer</name>
    <dbReference type="NCBI Taxonomy" id="249248"/>
    <lineage>
        <taxon>Eukaryota</taxon>
        <taxon>Metazoa</taxon>
        <taxon>Spiralia</taxon>
        <taxon>Gnathifera</taxon>
        <taxon>Rotifera</taxon>
        <taxon>Eurotatoria</taxon>
        <taxon>Bdelloidea</taxon>
        <taxon>Adinetida</taxon>
        <taxon>Adinetidae</taxon>
        <taxon>Adineta</taxon>
    </lineage>
</organism>
<feature type="compositionally biased region" description="Basic and acidic residues" evidence="2">
    <location>
        <begin position="272"/>
        <end position="281"/>
    </location>
</feature>
<feature type="region of interest" description="Disordered" evidence="2">
    <location>
        <begin position="44"/>
        <end position="129"/>
    </location>
</feature>
<evidence type="ECO:0000313" key="4">
    <source>
        <dbReference type="Proteomes" id="UP000663852"/>
    </source>
</evidence>
<feature type="coiled-coil region" evidence="1">
    <location>
        <begin position="398"/>
        <end position="432"/>
    </location>
</feature>
<gene>
    <name evidence="3" type="ORF">EDS130_LOCUS23172</name>
</gene>
<reference evidence="3" key="1">
    <citation type="submission" date="2021-02" db="EMBL/GenBank/DDBJ databases">
        <authorList>
            <person name="Nowell W R."/>
        </authorList>
    </citation>
    <scope>NUCLEOTIDE SEQUENCE</scope>
</reference>
<feature type="region of interest" description="Disordered" evidence="2">
    <location>
        <begin position="272"/>
        <end position="398"/>
    </location>
</feature>
<evidence type="ECO:0000256" key="2">
    <source>
        <dbReference type="SAM" id="MobiDB-lite"/>
    </source>
</evidence>
<feature type="region of interest" description="Disordered" evidence="2">
    <location>
        <begin position="509"/>
        <end position="546"/>
    </location>
</feature>